<comment type="caution">
    <text evidence="1">The sequence shown here is derived from an EMBL/GenBank/DDBJ whole genome shotgun (WGS) entry which is preliminary data.</text>
</comment>
<gene>
    <name evidence="1" type="ORF">GCM10007416_33480</name>
</gene>
<accession>A0ABQ1H3K9</accession>
<proteinExistence type="predicted"/>
<organism evidence="1 2">
    <name type="scientific">Kroppenstedtia guangzhouensis</name>
    <dbReference type="NCBI Taxonomy" id="1274356"/>
    <lineage>
        <taxon>Bacteria</taxon>
        <taxon>Bacillati</taxon>
        <taxon>Bacillota</taxon>
        <taxon>Bacilli</taxon>
        <taxon>Bacillales</taxon>
        <taxon>Thermoactinomycetaceae</taxon>
        <taxon>Kroppenstedtia</taxon>
    </lineage>
</organism>
<dbReference type="InterPro" id="IPR011009">
    <property type="entry name" value="Kinase-like_dom_sf"/>
</dbReference>
<evidence type="ECO:0008006" key="3">
    <source>
        <dbReference type="Google" id="ProtNLM"/>
    </source>
</evidence>
<reference evidence="2" key="1">
    <citation type="journal article" date="2019" name="Int. J. Syst. Evol. Microbiol.">
        <title>The Global Catalogue of Microorganisms (GCM) 10K type strain sequencing project: providing services to taxonomists for standard genome sequencing and annotation.</title>
        <authorList>
            <consortium name="The Broad Institute Genomics Platform"/>
            <consortium name="The Broad Institute Genome Sequencing Center for Infectious Disease"/>
            <person name="Wu L."/>
            <person name="Ma J."/>
        </authorList>
    </citation>
    <scope>NUCLEOTIDE SEQUENCE [LARGE SCALE GENOMIC DNA]</scope>
    <source>
        <strain evidence="2">CGMCC 1.12404</strain>
    </source>
</reference>
<dbReference type="SUPFAM" id="SSF56112">
    <property type="entry name" value="Protein kinase-like (PK-like)"/>
    <property type="match status" value="1"/>
</dbReference>
<dbReference type="Proteomes" id="UP000617979">
    <property type="component" value="Unassembled WGS sequence"/>
</dbReference>
<evidence type="ECO:0000313" key="1">
    <source>
        <dbReference type="EMBL" id="GGA57545.1"/>
    </source>
</evidence>
<name>A0ABQ1H3K9_9BACL</name>
<protein>
    <recommendedName>
        <fullName evidence="3">Protein kinase domain-containing protein</fullName>
    </recommendedName>
</protein>
<sequence length="254" mass="28829">MKIKQKGERIRSTFRVFQSFPFIQGVLYYAEITPQQGESSEPLPTRFLHGLDIRLVRKGTDLRRLLKRDRSAFFPVQGLFVEEGTLYQVFGKLEGNLMAHYLYRSVPLPLNQVTHFLRSITGHLVRIHKQGMFTVVHPQNMLITTDSVRFLYGGPLGLLPKTRGSHTGTLDPVAVRQQDQSMDAYSLGALAYIMLTGTNPAPGGKLLPVRSYRGDVPQPLEHLIMQSLLSAPRSRPRVEEFWSLVKEDNSQRIS</sequence>
<evidence type="ECO:0000313" key="2">
    <source>
        <dbReference type="Proteomes" id="UP000617979"/>
    </source>
</evidence>
<keyword evidence="2" id="KW-1185">Reference proteome</keyword>
<dbReference type="Gene3D" id="1.10.510.10">
    <property type="entry name" value="Transferase(Phosphotransferase) domain 1"/>
    <property type="match status" value="1"/>
</dbReference>
<dbReference type="RefSeq" id="WP_188433632.1">
    <property type="nucleotide sequence ID" value="NZ_BMEX01000025.1"/>
</dbReference>
<dbReference type="EMBL" id="BMEX01000025">
    <property type="protein sequence ID" value="GGA57545.1"/>
    <property type="molecule type" value="Genomic_DNA"/>
</dbReference>